<gene>
    <name evidence="2" type="primary">76</name>
    <name evidence="2" type="ORF">SEA_JINKIES_76</name>
</gene>
<feature type="region of interest" description="Disordered" evidence="1">
    <location>
        <begin position="68"/>
        <end position="91"/>
    </location>
</feature>
<accession>A0A7T0IFI1</accession>
<dbReference type="Proteomes" id="UP000594363">
    <property type="component" value="Segment"/>
</dbReference>
<dbReference type="EMBL" id="MT498043">
    <property type="protein sequence ID" value="QPK40207.1"/>
    <property type="molecule type" value="Genomic_DNA"/>
</dbReference>
<evidence type="ECO:0000313" key="3">
    <source>
        <dbReference type="Proteomes" id="UP000594363"/>
    </source>
</evidence>
<keyword evidence="3" id="KW-1185">Reference proteome</keyword>
<organism evidence="2 3">
    <name type="scientific">Arthrobacter phage Jinkies</name>
    <dbReference type="NCBI Taxonomy" id="2743903"/>
    <lineage>
        <taxon>Viruses</taxon>
        <taxon>Duplodnaviria</taxon>
        <taxon>Heunggongvirae</taxon>
        <taxon>Uroviricota</taxon>
        <taxon>Caudoviricetes</taxon>
        <taxon>Berryhillviridae</taxon>
        <taxon>Jinkiesvirus</taxon>
        <taxon>Jinkiesvirus jinkies</taxon>
    </lineage>
</organism>
<proteinExistence type="predicted"/>
<sequence length="91" mass="10623">MSCMKRPFATEREALMNQRRINKRVGEGPTRQVAYPCPDCSEDMGPETWHLRTERPIEGKIAKVVKLKTGRKRRPSQRPWEDEDLEGKWAA</sequence>
<name>A0A7T0IFI1_9CAUD</name>
<protein>
    <submittedName>
        <fullName evidence="2">Uncharacterized protein</fullName>
    </submittedName>
</protein>
<reference evidence="2 3" key="1">
    <citation type="submission" date="2020-05" db="EMBL/GenBank/DDBJ databases">
        <authorList>
            <person name="Bohanan V.A."/>
            <person name="Brazelton B.R."/>
            <person name="Coffey L.M."/>
            <person name="Donovan A.R."/>
            <person name="Gales A.C."/>
            <person name="Glasscock A.J."/>
            <person name="Grill M."/>
            <person name="Harper M.C."/>
            <person name="Hollowell C.E."/>
            <person name="Liu T.Y."/>
            <person name="Mansour C."/>
            <person name="McDowell A.D."/>
            <person name="Miller T.E."/>
            <person name="Nash A.G."/>
            <person name="Seo J."/>
            <person name="Sherman Z.A."/>
            <person name="Albert R.M."/>
            <person name="Ayala A."/>
            <person name="Monti D.L."/>
            <person name="Garlena R.A."/>
            <person name="Russell D.A."/>
            <person name="Pope W.H."/>
            <person name="Jacobs-Sera D."/>
            <person name="Hatfull G.F."/>
        </authorList>
    </citation>
    <scope>NUCLEOTIDE SEQUENCE [LARGE SCALE GENOMIC DNA]</scope>
</reference>
<evidence type="ECO:0000256" key="1">
    <source>
        <dbReference type="SAM" id="MobiDB-lite"/>
    </source>
</evidence>
<evidence type="ECO:0000313" key="2">
    <source>
        <dbReference type="EMBL" id="QPK40207.1"/>
    </source>
</evidence>